<evidence type="ECO:0000313" key="10">
    <source>
        <dbReference type="EMBL" id="WFD19827.1"/>
    </source>
</evidence>
<organism evidence="10 11">
    <name type="scientific">Malassezia caprae</name>
    <dbReference type="NCBI Taxonomy" id="1381934"/>
    <lineage>
        <taxon>Eukaryota</taxon>
        <taxon>Fungi</taxon>
        <taxon>Dikarya</taxon>
        <taxon>Basidiomycota</taxon>
        <taxon>Ustilaginomycotina</taxon>
        <taxon>Malasseziomycetes</taxon>
        <taxon>Malasseziales</taxon>
        <taxon>Malasseziaceae</taxon>
        <taxon>Malassezia</taxon>
    </lineage>
</organism>
<keyword evidence="5" id="KW-0007">Acetylation</keyword>
<keyword evidence="8" id="KW-0539">Nucleus</keyword>
<accession>A0AAF0E5A0</accession>
<evidence type="ECO:0000256" key="2">
    <source>
        <dbReference type="ARBA" id="ARBA00013184"/>
    </source>
</evidence>
<evidence type="ECO:0000256" key="6">
    <source>
        <dbReference type="ARBA" id="ARBA00023015"/>
    </source>
</evidence>
<dbReference type="EC" id="2.3.1.48" evidence="2"/>
<protein>
    <recommendedName>
        <fullName evidence="2">histone acetyltransferase</fullName>
        <ecNumber evidence="2">2.3.1.48</ecNumber>
    </recommendedName>
</protein>
<evidence type="ECO:0000256" key="1">
    <source>
        <dbReference type="ARBA" id="ARBA00004123"/>
    </source>
</evidence>
<dbReference type="InterPro" id="IPR013178">
    <property type="entry name" value="Histone_AcTrfase_Rtt109/CBP"/>
</dbReference>
<dbReference type="Pfam" id="PF08214">
    <property type="entry name" value="HAT_KAT11"/>
    <property type="match status" value="1"/>
</dbReference>
<gene>
    <name evidence="10" type="ORF">MCAP1_002067</name>
</gene>
<keyword evidence="3" id="KW-0808">Transferase</keyword>
<evidence type="ECO:0000313" key="11">
    <source>
        <dbReference type="Proteomes" id="UP001220961"/>
    </source>
</evidence>
<keyword evidence="4" id="KW-0227">DNA damage</keyword>
<evidence type="ECO:0000256" key="5">
    <source>
        <dbReference type="ARBA" id="ARBA00022990"/>
    </source>
</evidence>
<evidence type="ECO:0000256" key="8">
    <source>
        <dbReference type="ARBA" id="ARBA00023242"/>
    </source>
</evidence>
<name>A0AAF0E5A0_9BASI</name>
<dbReference type="Proteomes" id="UP001220961">
    <property type="component" value="Chromosome 4"/>
</dbReference>
<comment type="subcellular location">
    <subcellularLocation>
        <location evidence="1">Nucleus</location>
    </subcellularLocation>
</comment>
<dbReference type="PROSITE" id="PS51728">
    <property type="entry name" value="RTT109_HAT"/>
    <property type="match status" value="1"/>
</dbReference>
<dbReference type="AlphaFoldDB" id="A0AAF0E5A0"/>
<dbReference type="GO" id="GO:0005634">
    <property type="term" value="C:nucleus"/>
    <property type="evidence" value="ECO:0007669"/>
    <property type="project" value="UniProtKB-SubCell"/>
</dbReference>
<keyword evidence="11" id="KW-1185">Reference proteome</keyword>
<reference evidence="10" key="1">
    <citation type="submission" date="2023-03" db="EMBL/GenBank/DDBJ databases">
        <title>Mating type loci evolution in Malassezia.</title>
        <authorList>
            <person name="Coelho M.A."/>
        </authorList>
    </citation>
    <scope>NUCLEOTIDE SEQUENCE</scope>
    <source>
        <strain evidence="10">CBS 10434</strain>
    </source>
</reference>
<sequence>MTLCTALARALETHAPALSESGCLRLHTVFSRPLVVRSLYPLAHIHPSDASNAPDAPVRVWQEQVLVTAAWKPEDGNERLAYALELYVYTLPEQSAALVYVSKLDTTGYGPPTHPQRIRAHLSGAYKQAPSMTSTLTSAAIDYFASRAHWARADSVAVQHVSVHVLARAQGAYLFPSSADQANKRVLSDSALIRWWHACLSHVVRARHDAGHVDAFYVIPGYQRLDSHAIVPLSQGSPGSSGAAWHYGHPYSEKGCGRNAEELPPLPLHAAAWEPREPHMAPSPAIQSRTLATLIPVFPDDPKGRYINELCSTAHEPGFLPKIHKEHKPSPEHREAMAERQALEKVSIDAYWEQMGFRQECSSGNAVGVFFVGTSAKDAPSIAPASPDAQPLSLPHPLLPNLMLEHLQQDACVWSDAAQATRLTRQFYDGIDRALRRKGGVSSTNDDKMVGEGLVWITVPLTAVSREMVAQAKMRACEVVPAARGTDAPVRMLSVKRRRRS</sequence>
<evidence type="ECO:0000256" key="9">
    <source>
        <dbReference type="ARBA" id="ARBA00048940"/>
    </source>
</evidence>
<dbReference type="GO" id="GO:0006355">
    <property type="term" value="P:regulation of DNA-templated transcription"/>
    <property type="evidence" value="ECO:0007669"/>
    <property type="project" value="InterPro"/>
</dbReference>
<proteinExistence type="predicted"/>
<dbReference type="InterPro" id="IPR051236">
    <property type="entry name" value="HAT_RTT109-like"/>
</dbReference>
<dbReference type="GO" id="GO:0006974">
    <property type="term" value="P:DNA damage response"/>
    <property type="evidence" value="ECO:0007669"/>
    <property type="project" value="UniProtKB-KW"/>
</dbReference>
<keyword evidence="6" id="KW-0805">Transcription regulation</keyword>
<evidence type="ECO:0000256" key="3">
    <source>
        <dbReference type="ARBA" id="ARBA00022679"/>
    </source>
</evidence>
<keyword evidence="7" id="KW-0804">Transcription</keyword>
<dbReference type="GO" id="GO:0032931">
    <property type="term" value="F:histone H3K56 acetyltransferase activity"/>
    <property type="evidence" value="ECO:0007669"/>
    <property type="project" value="TreeGrafter"/>
</dbReference>
<comment type="catalytic activity">
    <reaction evidence="9">
        <text>L-lysyl-[histone] + acetyl-CoA = N(6)-acetyl-L-lysyl-[histone] + CoA + H(+)</text>
        <dbReference type="Rhea" id="RHEA:21992"/>
        <dbReference type="Rhea" id="RHEA-COMP:9845"/>
        <dbReference type="Rhea" id="RHEA-COMP:11338"/>
        <dbReference type="ChEBI" id="CHEBI:15378"/>
        <dbReference type="ChEBI" id="CHEBI:29969"/>
        <dbReference type="ChEBI" id="CHEBI:57287"/>
        <dbReference type="ChEBI" id="CHEBI:57288"/>
        <dbReference type="ChEBI" id="CHEBI:61930"/>
        <dbReference type="EC" id="2.3.1.48"/>
    </reaction>
    <physiologicalReaction direction="left-to-right" evidence="9">
        <dbReference type="Rhea" id="RHEA:21993"/>
    </physiologicalReaction>
</comment>
<dbReference type="EMBL" id="CP119911">
    <property type="protein sequence ID" value="WFD19827.1"/>
    <property type="molecule type" value="Genomic_DNA"/>
</dbReference>
<dbReference type="PANTHER" id="PTHR31571">
    <property type="entry name" value="ALTERED INHERITANCE OF MITOCHONDRIA PROTEIN 6"/>
    <property type="match status" value="1"/>
</dbReference>
<evidence type="ECO:0000256" key="7">
    <source>
        <dbReference type="ARBA" id="ARBA00023163"/>
    </source>
</evidence>
<dbReference type="PANTHER" id="PTHR31571:SF2">
    <property type="entry name" value="HISTONE ACETYLTRANSFERASE RTT109"/>
    <property type="match status" value="1"/>
</dbReference>
<dbReference type="SMART" id="SM01250">
    <property type="entry name" value="KAT11"/>
    <property type="match status" value="1"/>
</dbReference>
<dbReference type="InterPro" id="IPR016849">
    <property type="entry name" value="Rtt109"/>
</dbReference>
<evidence type="ECO:0000256" key="4">
    <source>
        <dbReference type="ARBA" id="ARBA00022763"/>
    </source>
</evidence>